<reference evidence="1" key="2">
    <citation type="journal article" date="2011" name="Microb. Ecol.">
        <title>Taxonomic and Functional Metagenomic Profiling of the Microbial Community in the Anoxic Sediment of a Sub-saline Shallow Lake (Laguna de Carrizo, Central Spain).</title>
        <authorList>
            <person name="Ferrer M."/>
            <person name="Guazzaroni M.E."/>
            <person name="Richter M."/>
            <person name="Garcia-Salamanca A."/>
            <person name="Yarza P."/>
            <person name="Suarez-Suarez A."/>
            <person name="Solano J."/>
            <person name="Alcaide M."/>
            <person name="van Dillewijn P."/>
            <person name="Molina-Henares M.A."/>
            <person name="Lopez-Cortes N."/>
            <person name="Al-Ramahi Y."/>
            <person name="Guerrero C."/>
            <person name="Acosta A."/>
            <person name="de Eugenio L.I."/>
            <person name="Martinez V."/>
            <person name="Marques S."/>
            <person name="Rojo F."/>
            <person name="Santero E."/>
            <person name="Genilloud O."/>
            <person name="Perez-Perez J."/>
            <person name="Rossello-Mora R."/>
            <person name="Ramos J.L."/>
        </authorList>
    </citation>
    <scope>NUCLEOTIDE SEQUENCE</scope>
</reference>
<dbReference type="AlphaFoldDB" id="D9PK47"/>
<proteinExistence type="predicted"/>
<name>D9PK47_9ZZZZ</name>
<organism evidence="1">
    <name type="scientific">sediment metagenome</name>
    <dbReference type="NCBI Taxonomy" id="749907"/>
    <lineage>
        <taxon>unclassified sequences</taxon>
        <taxon>metagenomes</taxon>
        <taxon>ecological metagenomes</taxon>
    </lineage>
</organism>
<comment type="caution">
    <text evidence="1">The sequence shown here is derived from an EMBL/GenBank/DDBJ whole genome shotgun (WGS) entry which is preliminary data.</text>
</comment>
<reference evidence="1" key="1">
    <citation type="submission" date="2010-07" db="EMBL/GenBank/DDBJ databases">
        <authorList>
            <consortium name="CONSOLIDER consortium CSD2007-00005"/>
            <person name="Guazzaroni M.-E."/>
            <person name="Richter M."/>
            <person name="Garcia-Salamanca A."/>
            <person name="Yarza P."/>
            <person name="Ferrer M."/>
        </authorList>
    </citation>
    <scope>NUCLEOTIDE SEQUENCE</scope>
</reference>
<dbReference type="EMBL" id="ADZX01000580">
    <property type="protein sequence ID" value="EFK96067.1"/>
    <property type="molecule type" value="Genomic_DNA"/>
</dbReference>
<protein>
    <submittedName>
        <fullName evidence="1">Radical SAM domain protein</fullName>
    </submittedName>
</protein>
<sequence>GIVSATAPDLHPEITHETHPIFSILCSEGPFGLMEIAGKEYGFNVRTKGYVSKCDLCLQVRERLSATGEFSELRPSYFYKE</sequence>
<evidence type="ECO:0000313" key="1">
    <source>
        <dbReference type="EMBL" id="EFK96067.1"/>
    </source>
</evidence>
<accession>D9PK47</accession>
<feature type="non-terminal residue" evidence="1">
    <location>
        <position position="1"/>
    </location>
</feature>
<gene>
    <name evidence="1" type="ORF">LDC_1912</name>
</gene>